<feature type="compositionally biased region" description="Gly residues" evidence="8">
    <location>
        <begin position="64"/>
        <end position="80"/>
    </location>
</feature>
<evidence type="ECO:0000256" key="9">
    <source>
        <dbReference type="SAM" id="Phobius"/>
    </source>
</evidence>
<evidence type="ECO:0000313" key="10">
    <source>
        <dbReference type="EMBL" id="MBB4983366.1"/>
    </source>
</evidence>
<feature type="compositionally biased region" description="Basic residues" evidence="8">
    <location>
        <begin position="691"/>
        <end position="700"/>
    </location>
</feature>
<dbReference type="GO" id="GO:0015648">
    <property type="term" value="F:lipid-linked peptidoglycan transporter activity"/>
    <property type="evidence" value="ECO:0007669"/>
    <property type="project" value="TreeGrafter"/>
</dbReference>
<keyword evidence="11" id="KW-1185">Reference proteome</keyword>
<feature type="compositionally biased region" description="Pro residues" evidence="8">
    <location>
        <begin position="37"/>
        <end position="50"/>
    </location>
</feature>
<dbReference type="AlphaFoldDB" id="A0A7W7U2B1"/>
<gene>
    <name evidence="10" type="ORF">GGE06_004308</name>
</gene>
<evidence type="ECO:0000256" key="8">
    <source>
        <dbReference type="SAM" id="MobiDB-lite"/>
    </source>
</evidence>
<keyword evidence="3 9" id="KW-0812">Transmembrane</keyword>
<feature type="region of interest" description="Disordered" evidence="8">
    <location>
        <begin position="691"/>
        <end position="726"/>
    </location>
</feature>
<dbReference type="PANTHER" id="PTHR47019:SF1">
    <property type="entry name" value="LIPID II FLIPPASE MURJ"/>
    <property type="match status" value="1"/>
</dbReference>
<keyword evidence="5" id="KW-0573">Peptidoglycan synthesis</keyword>
<comment type="caution">
    <text evidence="10">The sequence shown here is derived from an EMBL/GenBank/DDBJ whole genome shotgun (WGS) entry which is preliminary data.</text>
</comment>
<dbReference type="PRINTS" id="PR01806">
    <property type="entry name" value="VIRFACTRMVIN"/>
</dbReference>
<feature type="compositionally biased region" description="Low complexity" evidence="8">
    <location>
        <begin position="701"/>
        <end position="715"/>
    </location>
</feature>
<feature type="compositionally biased region" description="Low complexity" evidence="8">
    <location>
        <begin position="153"/>
        <end position="162"/>
    </location>
</feature>
<dbReference type="Proteomes" id="UP000582643">
    <property type="component" value="Unassembled WGS sequence"/>
</dbReference>
<feature type="transmembrane region" description="Helical" evidence="9">
    <location>
        <begin position="182"/>
        <end position="203"/>
    </location>
</feature>
<dbReference type="InterPro" id="IPR004268">
    <property type="entry name" value="MurJ"/>
</dbReference>
<evidence type="ECO:0000256" key="5">
    <source>
        <dbReference type="ARBA" id="ARBA00022984"/>
    </source>
</evidence>
<dbReference type="InterPro" id="IPR051050">
    <property type="entry name" value="Lipid_II_flippase_MurJ/MviN"/>
</dbReference>
<feature type="transmembrane region" description="Helical" evidence="9">
    <location>
        <begin position="588"/>
        <end position="609"/>
    </location>
</feature>
<evidence type="ECO:0000256" key="3">
    <source>
        <dbReference type="ARBA" id="ARBA00022692"/>
    </source>
</evidence>
<evidence type="ECO:0000256" key="2">
    <source>
        <dbReference type="ARBA" id="ARBA00022475"/>
    </source>
</evidence>
<evidence type="ECO:0000256" key="4">
    <source>
        <dbReference type="ARBA" id="ARBA00022960"/>
    </source>
</evidence>
<feature type="region of interest" description="Disordered" evidence="8">
    <location>
        <begin position="141"/>
        <end position="177"/>
    </location>
</feature>
<dbReference type="Pfam" id="PF03023">
    <property type="entry name" value="MurJ"/>
    <property type="match status" value="1"/>
</dbReference>
<proteinExistence type="predicted"/>
<feature type="transmembrane region" description="Helical" evidence="9">
    <location>
        <begin position="629"/>
        <end position="650"/>
    </location>
</feature>
<organism evidence="10 11">
    <name type="scientific">Streptomyces nymphaeiformis</name>
    <dbReference type="NCBI Taxonomy" id="2663842"/>
    <lineage>
        <taxon>Bacteria</taxon>
        <taxon>Bacillati</taxon>
        <taxon>Actinomycetota</taxon>
        <taxon>Actinomycetes</taxon>
        <taxon>Kitasatosporales</taxon>
        <taxon>Streptomycetaceae</taxon>
        <taxon>Streptomyces</taxon>
    </lineage>
</organism>
<evidence type="ECO:0000256" key="1">
    <source>
        <dbReference type="ARBA" id="ARBA00004651"/>
    </source>
</evidence>
<feature type="transmembrane region" description="Helical" evidence="9">
    <location>
        <begin position="535"/>
        <end position="557"/>
    </location>
</feature>
<feature type="compositionally biased region" description="Low complexity" evidence="8">
    <location>
        <begin position="81"/>
        <end position="97"/>
    </location>
</feature>
<keyword evidence="6 9" id="KW-1133">Transmembrane helix</keyword>
<dbReference type="GO" id="GO:0034204">
    <property type="term" value="P:lipid translocation"/>
    <property type="evidence" value="ECO:0007669"/>
    <property type="project" value="TreeGrafter"/>
</dbReference>
<sequence length="726" mass="72718">MRDPWAGAPEPTDAPWAEGPRPSPRPPCGTPLTDPWPTSPPGPTDSPWPPGAVVLPGASPPVGGPGAGSTGAGAASGQGAGTSTAARTAGTAAGAVVAGARAARTARAAAAGPRAVSGPGSAEPGRACAGAGLLAGARRVARRPVPPPPAPARPVAAAPPSGRRAHARPRAAREGAPGGGGFLAKAAAVTAGLTAAGAVLGLVRDQIMAGYFGAGAGTDAFLVAWTVPEFASTLLIEDAMALILVPAFSRALARRSAGLPGDPVRDLVRGTLPRLVLTLGVVAVVLILAAPLLVAALAPGLPDPSLAVDCTRLTGTCVLSFSLVGYCSAALRAHGRFLPPAAIYVAYNVGIIGTILVLREPFGVRSAAAGVAVGGVLMVLVQAPSLLRELKAPRRRGSTPPAPASTGEGRVLALGLIAPVVAFSLCRQSQTLIERFLASPLPAGAISHLNYAQKVAQMPMILSLMLCTVSFPVVARALAAGDPEAARRRVERDLLLAALVVLVGTSTVIAAAPRIVELLFERGEFTGADTTATAAVMRVYALGLLGQTMVGALVRCYFSAARPLWYPAAAMAAGLATTAAAGVPGAHYWGAVGIAAANALGITLSAVLLLRGAHRQAVPVHVDRLGEGLLRLATAGAWATGAGWLCQLAIGSAVLAVAVAGLVVVGVFVLFIACVAKAPDIPPLPRSAFRRTPHARRHRAAPSAAEAASVEAAPVGGDVPLDHGHR</sequence>
<feature type="transmembrane region" description="Helical" evidence="9">
    <location>
        <begin position="656"/>
        <end position="676"/>
    </location>
</feature>
<keyword evidence="7 9" id="KW-0472">Membrane</keyword>
<dbReference type="GO" id="GO:0005886">
    <property type="term" value="C:plasma membrane"/>
    <property type="evidence" value="ECO:0007669"/>
    <property type="project" value="UniProtKB-SubCell"/>
</dbReference>
<reference evidence="10 11" key="1">
    <citation type="submission" date="2020-08" db="EMBL/GenBank/DDBJ databases">
        <title>Genomic Encyclopedia of Type Strains, Phase III (KMG-III): the genomes of soil and plant-associated and newly described type strains.</title>
        <authorList>
            <person name="Whitman W."/>
        </authorList>
    </citation>
    <scope>NUCLEOTIDE SEQUENCE [LARGE SCALE GENOMIC DNA]</scope>
    <source>
        <strain evidence="10 11">SFB5A</strain>
    </source>
</reference>
<dbReference type="GO" id="GO:0008360">
    <property type="term" value="P:regulation of cell shape"/>
    <property type="evidence" value="ECO:0007669"/>
    <property type="project" value="UniProtKB-KW"/>
</dbReference>
<feature type="transmembrane region" description="Helical" evidence="9">
    <location>
        <begin position="313"/>
        <end position="331"/>
    </location>
</feature>
<dbReference type="EMBL" id="JACHJY010000006">
    <property type="protein sequence ID" value="MBB4983366.1"/>
    <property type="molecule type" value="Genomic_DNA"/>
</dbReference>
<feature type="transmembrane region" description="Helical" evidence="9">
    <location>
        <begin position="338"/>
        <end position="358"/>
    </location>
</feature>
<feature type="transmembrane region" description="Helical" evidence="9">
    <location>
        <begin position="274"/>
        <end position="301"/>
    </location>
</feature>
<evidence type="ECO:0000256" key="6">
    <source>
        <dbReference type="ARBA" id="ARBA00022989"/>
    </source>
</evidence>
<keyword evidence="2" id="KW-1003">Cell membrane</keyword>
<feature type="transmembrane region" description="Helical" evidence="9">
    <location>
        <begin position="564"/>
        <end position="582"/>
    </location>
</feature>
<dbReference type="PANTHER" id="PTHR47019">
    <property type="entry name" value="LIPID II FLIPPASE MURJ"/>
    <property type="match status" value="1"/>
</dbReference>
<keyword evidence="4" id="KW-0133">Cell shape</keyword>
<feature type="transmembrane region" description="Helical" evidence="9">
    <location>
        <begin position="494"/>
        <end position="515"/>
    </location>
</feature>
<comment type="subcellular location">
    <subcellularLocation>
        <location evidence="1">Cell membrane</location>
        <topology evidence="1">Multi-pass membrane protein</topology>
    </subcellularLocation>
</comment>
<feature type="region of interest" description="Disordered" evidence="8">
    <location>
        <begin position="1"/>
        <end position="97"/>
    </location>
</feature>
<dbReference type="NCBIfam" id="TIGR01695">
    <property type="entry name" value="murJ_mviN"/>
    <property type="match status" value="1"/>
</dbReference>
<accession>A0A7W7U2B1</accession>
<evidence type="ECO:0000256" key="7">
    <source>
        <dbReference type="ARBA" id="ARBA00023136"/>
    </source>
</evidence>
<evidence type="ECO:0000313" key="11">
    <source>
        <dbReference type="Proteomes" id="UP000582643"/>
    </source>
</evidence>
<protein>
    <submittedName>
        <fullName evidence="10">Putative peptidoglycan lipid II flippase</fullName>
    </submittedName>
</protein>
<feature type="transmembrane region" description="Helical" evidence="9">
    <location>
        <begin position="364"/>
        <end position="387"/>
    </location>
</feature>
<name>A0A7W7U2B1_9ACTN</name>
<dbReference type="GO" id="GO:0009252">
    <property type="term" value="P:peptidoglycan biosynthetic process"/>
    <property type="evidence" value="ECO:0007669"/>
    <property type="project" value="UniProtKB-KW"/>
</dbReference>